<dbReference type="PANTHER" id="PTHR13696">
    <property type="entry name" value="P-LOOP CONTAINING NUCLEOSIDE TRIPHOSPHATE HYDROLASE"/>
    <property type="match status" value="1"/>
</dbReference>
<dbReference type="AlphaFoldDB" id="M4NHF1"/>
<dbReference type="CDD" id="cd02042">
    <property type="entry name" value="ParAB_family"/>
    <property type="match status" value="1"/>
</dbReference>
<evidence type="ECO:0000313" key="4">
    <source>
        <dbReference type="Proteomes" id="UP000011859"/>
    </source>
</evidence>
<proteinExistence type="predicted"/>
<evidence type="ECO:0000256" key="1">
    <source>
        <dbReference type="SAM" id="MobiDB-lite"/>
    </source>
</evidence>
<name>M4NHF1_9GAMM</name>
<organism evidence="3 4">
    <name type="scientific">Rhodanobacter denitrificans</name>
    <dbReference type="NCBI Taxonomy" id="666685"/>
    <lineage>
        <taxon>Bacteria</taxon>
        <taxon>Pseudomonadati</taxon>
        <taxon>Pseudomonadota</taxon>
        <taxon>Gammaproteobacteria</taxon>
        <taxon>Lysobacterales</taxon>
        <taxon>Rhodanobacteraceae</taxon>
        <taxon>Rhodanobacter</taxon>
    </lineage>
</organism>
<feature type="domain" description="AAA" evidence="2">
    <location>
        <begin position="110"/>
        <end position="271"/>
    </location>
</feature>
<dbReference type="InterPro" id="IPR027417">
    <property type="entry name" value="P-loop_NTPase"/>
</dbReference>
<evidence type="ECO:0000259" key="2">
    <source>
        <dbReference type="Pfam" id="PF13614"/>
    </source>
</evidence>
<dbReference type="Gene3D" id="3.40.50.300">
    <property type="entry name" value="P-loop containing nucleotide triphosphate hydrolases"/>
    <property type="match status" value="1"/>
</dbReference>
<dbReference type="Proteomes" id="UP000011859">
    <property type="component" value="Chromosome"/>
</dbReference>
<dbReference type="HOGENOM" id="CLU_037612_9_1_6"/>
<dbReference type="KEGG" id="rhd:R2APBS1_1950"/>
<dbReference type="PANTHER" id="PTHR13696:SF52">
    <property type="entry name" value="PARA FAMILY PROTEIN CT_582"/>
    <property type="match status" value="1"/>
</dbReference>
<dbReference type="STRING" id="666685.R2APBS1_1950"/>
<gene>
    <name evidence="3" type="ORF">R2APBS1_1950</name>
</gene>
<dbReference type="Pfam" id="PF13614">
    <property type="entry name" value="AAA_31"/>
    <property type="match status" value="1"/>
</dbReference>
<dbReference type="SUPFAM" id="SSF52540">
    <property type="entry name" value="P-loop containing nucleoside triphosphate hydrolases"/>
    <property type="match status" value="1"/>
</dbReference>
<reference evidence="3 4" key="1">
    <citation type="submission" date="2012-04" db="EMBL/GenBank/DDBJ databases">
        <title>Complete genome of Rhodanobacter sp. 2APBS1.</title>
        <authorList>
            <consortium name="US DOE Joint Genome Institute"/>
            <person name="Huntemann M."/>
            <person name="Wei C.-L."/>
            <person name="Han J."/>
            <person name="Detter J.C."/>
            <person name="Han C."/>
            <person name="Tapia R."/>
            <person name="Munk A.C.C."/>
            <person name="Chen A."/>
            <person name="Krypides N."/>
            <person name="Mavromatis K."/>
            <person name="Markowitz V."/>
            <person name="Szeto E."/>
            <person name="Ivanova N."/>
            <person name="Mikhailova N."/>
            <person name="Ovchinnikova G."/>
            <person name="Pagani I."/>
            <person name="Pati A."/>
            <person name="Goodwin L."/>
            <person name="Peters L."/>
            <person name="Pitluck S."/>
            <person name="Woyke T."/>
            <person name="Prakash O."/>
            <person name="Elkins J."/>
            <person name="Brown S."/>
            <person name="Palumbo A."/>
            <person name="Hemme C."/>
            <person name="Zhou J."/>
            <person name="Watson D."/>
            <person name="Jardine P."/>
            <person name="Kostka J."/>
            <person name="Green S."/>
        </authorList>
    </citation>
    <scope>NUCLEOTIDE SEQUENCE [LARGE SCALE GENOMIC DNA]</scope>
    <source>
        <strain evidence="3 4">2APBS1</strain>
    </source>
</reference>
<accession>M4NHF1</accession>
<dbReference type="InterPro" id="IPR025669">
    <property type="entry name" value="AAA_dom"/>
</dbReference>
<dbReference type="EMBL" id="CP003470">
    <property type="protein sequence ID" value="AGG89073.1"/>
    <property type="molecule type" value="Genomic_DNA"/>
</dbReference>
<feature type="region of interest" description="Disordered" evidence="1">
    <location>
        <begin position="396"/>
        <end position="420"/>
    </location>
</feature>
<dbReference type="eggNOG" id="COG1192">
    <property type="taxonomic scope" value="Bacteria"/>
</dbReference>
<keyword evidence="4" id="KW-1185">Reference proteome</keyword>
<protein>
    <submittedName>
        <fullName evidence="3">ATPase involved in chromosome partitioning</fullName>
    </submittedName>
</protein>
<sequence>MGRDASPTFVSLAAGTKDFLRWASHGQGRLAALQAAMNEPLEARQMRLFRQKEVLELSGLKPHHWRTWVASHRAGEVGEVRLTIEEVHQFMEAFKVRPSKPAGAKTLRLVIAQLKGGAGKTMTTLHLAHNLACRGYRVLLIDGDPQGTLTTLCGWRSEAVRPEQTMAAVFERIDSPELIEEMPVQPQKTHIDGLDFIPASLEMIGSDFLVASAFMSSPASARRFYTFIDEDLKRIEGAYDLVLIDTSPSFSFTALAMMWAADGLLVPMPPNLPDYRATLDFSQMMGENVAKLEKAANITKTWDPVIFAHVRSDLTQTTALVRSLSADTFGTHRVEESVPSSSAFVNAASRFRSVYEVTGAEVDARSSRRAREAYDALAQRVLQSVGSVWARQVAEGQKRPVVDSEPAAEPTESASLVGVA</sequence>
<evidence type="ECO:0000313" key="3">
    <source>
        <dbReference type="EMBL" id="AGG89073.1"/>
    </source>
</evidence>
<dbReference type="InterPro" id="IPR050678">
    <property type="entry name" value="DNA_Partitioning_ATPase"/>
</dbReference>